<dbReference type="RefSeq" id="WP_064208257.1">
    <property type="nucleotide sequence ID" value="NZ_LVKC01000009.1"/>
</dbReference>
<name>A0A179CBI1_9LACO</name>
<keyword evidence="2" id="KW-0808">Transferase</keyword>
<evidence type="ECO:0000313" key="4">
    <source>
        <dbReference type="EMBL" id="OAQ07643.1"/>
    </source>
</evidence>
<dbReference type="OrthoDB" id="396512at2"/>
<sequence>MEEKLSIIIPVYNDEKYLKRCLDSIINLDYQNLEIILVDDGSTDDSLAIMTDYAAQDERVKAISQQNLGVSVARNTGLAQATGDYIMFVDADDYVLSPLKIVLNDEQTADLNVFGFESGEEQKVVRAKYYDADESMHAKTMMMENPTQYLTAWGKIFKHDLIKKYNLRFNTNLRVAEDGNFMLQYLLKCETIKFSLPVGYHYSKDTESVMTTFDRKSEDYLTALEESERNLEGCPAEIQKAFNTYVMMHFNIIMVHETFASANPVKYGLKIKQLKQLLNKPIFKEALSGIKLSECHGLRMLPVILLKMHAYRLSSILFIVRAKQNEKQVED</sequence>
<dbReference type="InterPro" id="IPR029044">
    <property type="entry name" value="Nucleotide-diphossugar_trans"/>
</dbReference>
<dbReference type="SUPFAM" id="SSF53448">
    <property type="entry name" value="Nucleotide-diphospho-sugar transferases"/>
    <property type="match status" value="1"/>
</dbReference>
<proteinExistence type="predicted"/>
<keyword evidence="1" id="KW-0328">Glycosyltransferase</keyword>
<dbReference type="PANTHER" id="PTHR22916">
    <property type="entry name" value="GLYCOSYLTRANSFERASE"/>
    <property type="match status" value="1"/>
</dbReference>
<evidence type="ECO:0000313" key="5">
    <source>
        <dbReference type="Proteomes" id="UP000078520"/>
    </source>
</evidence>
<dbReference type="CDD" id="cd00761">
    <property type="entry name" value="Glyco_tranf_GTA_type"/>
    <property type="match status" value="1"/>
</dbReference>
<protein>
    <recommendedName>
        <fullName evidence="3">Glycosyltransferase 2-like domain-containing protein</fullName>
    </recommendedName>
</protein>
<comment type="caution">
    <text evidence="4">The sequence shown here is derived from an EMBL/GenBank/DDBJ whole genome shotgun (WGS) entry which is preliminary data.</text>
</comment>
<evidence type="ECO:0000256" key="2">
    <source>
        <dbReference type="ARBA" id="ARBA00022679"/>
    </source>
</evidence>
<organism evidence="4 5">
    <name type="scientific">Ligilactobacillus aviarius</name>
    <dbReference type="NCBI Taxonomy" id="1606"/>
    <lineage>
        <taxon>Bacteria</taxon>
        <taxon>Bacillati</taxon>
        <taxon>Bacillota</taxon>
        <taxon>Bacilli</taxon>
        <taxon>Lactobacillales</taxon>
        <taxon>Lactobacillaceae</taxon>
        <taxon>Ligilactobacillus</taxon>
    </lineage>
</organism>
<dbReference type="Pfam" id="PF00535">
    <property type="entry name" value="Glycos_transf_2"/>
    <property type="match status" value="1"/>
</dbReference>
<dbReference type="PANTHER" id="PTHR22916:SF51">
    <property type="entry name" value="GLYCOSYLTRANSFERASE EPSH-RELATED"/>
    <property type="match status" value="1"/>
</dbReference>
<gene>
    <name evidence="4" type="ORF">A3O14_05905</name>
</gene>
<accession>A0A179CBI1</accession>
<evidence type="ECO:0000259" key="3">
    <source>
        <dbReference type="Pfam" id="PF00535"/>
    </source>
</evidence>
<dbReference type="Proteomes" id="UP000078520">
    <property type="component" value="Unassembled WGS sequence"/>
</dbReference>
<reference evidence="5" key="1">
    <citation type="submission" date="2016-03" db="EMBL/GenBank/DDBJ databases">
        <authorList>
            <person name="Johnson T.J."/>
            <person name="Youmans B."/>
            <person name="Case K."/>
            <person name="Noll S."/>
        </authorList>
    </citation>
    <scope>NUCLEOTIDE SEQUENCE [LARGE SCALE GENOMIC DNA]</scope>
    <source>
        <strain evidence="5">UMNLAv8</strain>
    </source>
</reference>
<dbReference type="AlphaFoldDB" id="A0A179CBI1"/>
<dbReference type="EMBL" id="LVKI01000027">
    <property type="protein sequence ID" value="OAQ07643.1"/>
    <property type="molecule type" value="Genomic_DNA"/>
</dbReference>
<dbReference type="Gene3D" id="3.90.550.10">
    <property type="entry name" value="Spore Coat Polysaccharide Biosynthesis Protein SpsA, Chain A"/>
    <property type="match status" value="1"/>
</dbReference>
<dbReference type="InterPro" id="IPR001173">
    <property type="entry name" value="Glyco_trans_2-like"/>
</dbReference>
<evidence type="ECO:0000256" key="1">
    <source>
        <dbReference type="ARBA" id="ARBA00022676"/>
    </source>
</evidence>
<dbReference type="GO" id="GO:0016757">
    <property type="term" value="F:glycosyltransferase activity"/>
    <property type="evidence" value="ECO:0007669"/>
    <property type="project" value="UniProtKB-KW"/>
</dbReference>
<feature type="domain" description="Glycosyltransferase 2-like" evidence="3">
    <location>
        <begin position="6"/>
        <end position="96"/>
    </location>
</feature>